<dbReference type="PROSITE" id="PS00061">
    <property type="entry name" value="ADH_SHORT"/>
    <property type="match status" value="1"/>
</dbReference>
<comment type="similarity">
    <text evidence="1 3">Belongs to the short-chain dehydrogenases/reductases (SDR) family.</text>
</comment>
<name>A0ABV1EWQ4_9BACI</name>
<feature type="domain" description="Ketoreductase" evidence="4">
    <location>
        <begin position="7"/>
        <end position="192"/>
    </location>
</feature>
<protein>
    <submittedName>
        <fullName evidence="5">SDR family oxidoreductase</fullName>
        <ecNumber evidence="5">1.-.-.-</ecNumber>
    </submittedName>
</protein>
<dbReference type="PANTHER" id="PTHR43115">
    <property type="entry name" value="DEHYDROGENASE/REDUCTASE SDR FAMILY MEMBER 11"/>
    <property type="match status" value="1"/>
</dbReference>
<dbReference type="Gene3D" id="3.40.50.720">
    <property type="entry name" value="NAD(P)-binding Rossmann-like Domain"/>
    <property type="match status" value="1"/>
</dbReference>
<evidence type="ECO:0000256" key="1">
    <source>
        <dbReference type="ARBA" id="ARBA00006484"/>
    </source>
</evidence>
<comment type="caution">
    <text evidence="5">The sequence shown here is derived from an EMBL/GenBank/DDBJ whole genome shotgun (WGS) entry which is preliminary data.</text>
</comment>
<evidence type="ECO:0000256" key="3">
    <source>
        <dbReference type="RuleBase" id="RU000363"/>
    </source>
</evidence>
<keyword evidence="6" id="KW-1185">Reference proteome</keyword>
<keyword evidence="2 5" id="KW-0560">Oxidoreductase</keyword>
<dbReference type="PANTHER" id="PTHR43115:SF4">
    <property type="entry name" value="DEHYDROGENASE_REDUCTASE SDR FAMILY MEMBER 11"/>
    <property type="match status" value="1"/>
</dbReference>
<dbReference type="EMBL" id="JBBMFN010000013">
    <property type="protein sequence ID" value="MEQ2465522.1"/>
    <property type="molecule type" value="Genomic_DNA"/>
</dbReference>
<sequence>MEQTKAKVIIITGASSGIVEATAKLLAKKGAKIVLAARRENRLQKVCNEIEKEGGDSIFLKVDVTSTQDMQELIKFSLEHYGRIDVLINNAGVMPLSQLQELKVDEWDRMIDINIKGVLYGIAAVLPTMRNQKGGHIINISSVAGYQTSPTSAVYSGTKYAVRAITEGLRQEESPESNIRTTIVSPGIVKTELTNSISSREVKEMVSKTEGISISPICIARSIAFAIDEPEDTSINEIIIRPTAQLS</sequence>
<dbReference type="SMART" id="SM00822">
    <property type="entry name" value="PKS_KR"/>
    <property type="match status" value="1"/>
</dbReference>
<evidence type="ECO:0000313" key="5">
    <source>
        <dbReference type="EMBL" id="MEQ2465522.1"/>
    </source>
</evidence>
<accession>A0ABV1EWQ4</accession>
<evidence type="ECO:0000313" key="6">
    <source>
        <dbReference type="Proteomes" id="UP001465426"/>
    </source>
</evidence>
<dbReference type="Pfam" id="PF00106">
    <property type="entry name" value="adh_short"/>
    <property type="match status" value="1"/>
</dbReference>
<dbReference type="RefSeq" id="WP_349204571.1">
    <property type="nucleotide sequence ID" value="NZ_JBBMFN010000013.1"/>
</dbReference>
<dbReference type="InterPro" id="IPR020904">
    <property type="entry name" value="Sc_DH/Rdtase_CS"/>
</dbReference>
<dbReference type="PRINTS" id="PR00081">
    <property type="entry name" value="GDHRDH"/>
</dbReference>
<dbReference type="PRINTS" id="PR00080">
    <property type="entry name" value="SDRFAMILY"/>
</dbReference>
<evidence type="ECO:0000256" key="2">
    <source>
        <dbReference type="ARBA" id="ARBA00023002"/>
    </source>
</evidence>
<dbReference type="InterPro" id="IPR002347">
    <property type="entry name" value="SDR_fam"/>
</dbReference>
<dbReference type="EC" id="1.-.-.-" evidence="5"/>
<gene>
    <name evidence="5" type="ORF">WMO63_07560</name>
</gene>
<dbReference type="GO" id="GO:0016491">
    <property type="term" value="F:oxidoreductase activity"/>
    <property type="evidence" value="ECO:0007669"/>
    <property type="project" value="UniProtKB-KW"/>
</dbReference>
<dbReference type="SUPFAM" id="SSF51735">
    <property type="entry name" value="NAD(P)-binding Rossmann-fold domains"/>
    <property type="match status" value="1"/>
</dbReference>
<dbReference type="Proteomes" id="UP001465426">
    <property type="component" value="Unassembled WGS sequence"/>
</dbReference>
<proteinExistence type="inferred from homology"/>
<organism evidence="5 6">
    <name type="scientific">Niallia hominis</name>
    <dbReference type="NCBI Taxonomy" id="3133173"/>
    <lineage>
        <taxon>Bacteria</taxon>
        <taxon>Bacillati</taxon>
        <taxon>Bacillota</taxon>
        <taxon>Bacilli</taxon>
        <taxon>Bacillales</taxon>
        <taxon>Bacillaceae</taxon>
        <taxon>Niallia</taxon>
    </lineage>
</organism>
<dbReference type="InterPro" id="IPR036291">
    <property type="entry name" value="NAD(P)-bd_dom_sf"/>
</dbReference>
<dbReference type="InterPro" id="IPR057326">
    <property type="entry name" value="KR_dom"/>
</dbReference>
<evidence type="ECO:0000259" key="4">
    <source>
        <dbReference type="SMART" id="SM00822"/>
    </source>
</evidence>
<reference evidence="5 6" key="1">
    <citation type="submission" date="2024-03" db="EMBL/GenBank/DDBJ databases">
        <title>Human intestinal bacterial collection.</title>
        <authorList>
            <person name="Pauvert C."/>
            <person name="Hitch T.C.A."/>
            <person name="Clavel T."/>
        </authorList>
    </citation>
    <scope>NUCLEOTIDE SEQUENCE [LARGE SCALE GENOMIC DNA]</scope>
    <source>
        <strain evidence="5 6">CLA-SR-H024</strain>
    </source>
</reference>